<protein>
    <recommendedName>
        <fullName evidence="7">Penicillin-binding protein 1A</fullName>
        <ecNumber evidence="25">2.4.99.28</ecNumber>
        <ecNumber evidence="6">3.4.16.4</ecNumber>
    </recommendedName>
</protein>
<dbReference type="PANTHER" id="PTHR32282:SF27">
    <property type="entry name" value="PENICILLIN-BINDING PROTEIN 1A"/>
    <property type="match status" value="1"/>
</dbReference>
<feature type="domain" description="Glycosyl transferase family 51" evidence="30">
    <location>
        <begin position="54"/>
        <end position="226"/>
    </location>
</feature>
<dbReference type="GO" id="GO:0046677">
    <property type="term" value="P:response to antibiotic"/>
    <property type="evidence" value="ECO:0007669"/>
    <property type="project" value="UniProtKB-KW"/>
</dbReference>
<evidence type="ECO:0000256" key="7">
    <source>
        <dbReference type="ARBA" id="ARBA00018638"/>
    </source>
</evidence>
<evidence type="ECO:0000256" key="16">
    <source>
        <dbReference type="ARBA" id="ARBA00022960"/>
    </source>
</evidence>
<keyword evidence="19 28" id="KW-1133">Transmembrane helix</keyword>
<keyword evidence="18" id="KW-0573">Peptidoglycan synthesis</keyword>
<evidence type="ECO:0000256" key="13">
    <source>
        <dbReference type="ARBA" id="ARBA00022679"/>
    </source>
</evidence>
<evidence type="ECO:0000259" key="30">
    <source>
        <dbReference type="Pfam" id="PF00912"/>
    </source>
</evidence>
<keyword evidence="8" id="KW-1003">Cell membrane</keyword>
<dbReference type="SUPFAM" id="SSF53955">
    <property type="entry name" value="Lysozyme-like"/>
    <property type="match status" value="1"/>
</dbReference>
<dbReference type="GO" id="GO:0008658">
    <property type="term" value="F:penicillin binding"/>
    <property type="evidence" value="ECO:0007669"/>
    <property type="project" value="InterPro"/>
</dbReference>
<keyword evidence="20 28" id="KW-0472">Membrane</keyword>
<dbReference type="InterPro" id="IPR012338">
    <property type="entry name" value="Beta-lactam/transpept-like"/>
</dbReference>
<dbReference type="InterPro" id="IPR031376">
    <property type="entry name" value="PCB_OB"/>
</dbReference>
<evidence type="ECO:0000256" key="4">
    <source>
        <dbReference type="ARBA" id="ARBA00007090"/>
    </source>
</evidence>
<dbReference type="EC" id="3.4.16.4" evidence="6"/>
<dbReference type="GO" id="GO:0008360">
    <property type="term" value="P:regulation of cell shape"/>
    <property type="evidence" value="ECO:0007669"/>
    <property type="project" value="UniProtKB-KW"/>
</dbReference>
<reference evidence="32 33" key="2">
    <citation type="journal article" date="2013" name="Int. J. Syst. Evol. Microbiol.">
        <title>Methylophaga nitratireducenticrescens sp. nov. and Methylophaga frappieri sp. nov., isolated from the biofilm of the methanol-fed denitrification system treating the seawater at the Montreal Biodome.</title>
        <authorList>
            <person name="Villeneuve C."/>
            <person name="Martineau C."/>
            <person name="Mauffrey F."/>
            <person name="Villemur R."/>
        </authorList>
    </citation>
    <scope>NUCLEOTIDE SEQUENCE [LARGE SCALE GENOMIC DNA]</scope>
    <source>
        <strain evidence="32 33">JAM1</strain>
    </source>
</reference>
<keyword evidence="14 28" id="KW-0812">Transmembrane</keyword>
<evidence type="ECO:0000256" key="14">
    <source>
        <dbReference type="ARBA" id="ARBA00022692"/>
    </source>
</evidence>
<evidence type="ECO:0000256" key="18">
    <source>
        <dbReference type="ARBA" id="ARBA00022984"/>
    </source>
</evidence>
<dbReference type="SUPFAM" id="SSF56601">
    <property type="entry name" value="beta-lactamase/transpeptidase-like"/>
    <property type="match status" value="1"/>
</dbReference>
<dbReference type="PATRIC" id="fig|754476.3.peg.63"/>
<dbReference type="KEGG" id="mej:Q7A_64"/>
<dbReference type="GO" id="GO:0030288">
    <property type="term" value="C:outer membrane-bounded periplasmic space"/>
    <property type="evidence" value="ECO:0007669"/>
    <property type="project" value="TreeGrafter"/>
</dbReference>
<dbReference type="GO" id="GO:0009002">
    <property type="term" value="F:serine-type D-Ala-D-Ala carboxypeptidase activity"/>
    <property type="evidence" value="ECO:0007669"/>
    <property type="project" value="UniProtKB-EC"/>
</dbReference>
<gene>
    <name evidence="32" type="ordered locus">Q7A_64</name>
</gene>
<dbReference type="GO" id="GO:0005886">
    <property type="term" value="C:plasma membrane"/>
    <property type="evidence" value="ECO:0007669"/>
    <property type="project" value="UniProtKB-SubCell"/>
</dbReference>
<feature type="transmembrane region" description="Helical" evidence="28">
    <location>
        <begin position="7"/>
        <end position="26"/>
    </location>
</feature>
<evidence type="ECO:0000256" key="10">
    <source>
        <dbReference type="ARBA" id="ARBA00022645"/>
    </source>
</evidence>
<evidence type="ECO:0000256" key="23">
    <source>
        <dbReference type="ARBA" id="ARBA00023316"/>
    </source>
</evidence>
<name>I1XEV6_METNJ</name>
<evidence type="ECO:0000256" key="8">
    <source>
        <dbReference type="ARBA" id="ARBA00022475"/>
    </source>
</evidence>
<evidence type="ECO:0000256" key="2">
    <source>
        <dbReference type="ARBA" id="ARBA00004249"/>
    </source>
</evidence>
<evidence type="ECO:0000256" key="5">
    <source>
        <dbReference type="ARBA" id="ARBA00007739"/>
    </source>
</evidence>
<keyword evidence="13 32" id="KW-0808">Transferase</keyword>
<keyword evidence="15" id="KW-0378">Hydrolase</keyword>
<evidence type="ECO:0000259" key="29">
    <source>
        <dbReference type="Pfam" id="PF00905"/>
    </source>
</evidence>
<dbReference type="AlphaFoldDB" id="I1XEV6"/>
<dbReference type="InterPro" id="IPR001460">
    <property type="entry name" value="PCN-bd_Tpept"/>
</dbReference>
<evidence type="ECO:0000256" key="26">
    <source>
        <dbReference type="ARBA" id="ARBA00049902"/>
    </source>
</evidence>
<sequence length="795" mass="88411">MSRLLKWGFSFFVAGLLFIAVVYLFLSPKLPSPESLRSVQLQIPLRIFSEEGLLMAEFGEKRRIPVQYEDFPPKLIQAFLAAEDDRFFEHPGVDYQGLLRAAYSLAVTGEKTQGGSTITMQVARNFFLSNEKTYLRKINEIILSLEIENTLSKEEILALYLNKIFLGHRSYGVGAAADVYYGKKLEELTLGQMAMIAGLPKAPSTTNPITSPQRAMDRRNYVLSRMLDVGFITQSEYQDALKEEVSARYHGREIEVYAPYVSEMVRTYLIDEFGEEIYEKGIRVFTTIKAKHQQAATKALQDALLAYDKRHGYRGPTAKVDLSELPDLAASEQFLKDFSIIGSISPGLVLSIKDNSAQVFVKDFGQIELPFSAVSWAQPQLSAYSMGKKPQSINEVLTVGDIIYLRALEDDEWQLTQIPEVQGALVSLAPEDGAITSLQGGFDFFQSKFNRATQSKRQPGSGFKPFVYSAALEKGYTAATVVNDAPVVFDDPGLENVWRPENYSGRFFGPTRLREALTHSRNLVSIRLLRDIGIAYTVDYVQRFGFLPEQVPPNLSIALGSGNAAPLDMARAYATLANGGYLIDPYIINRVENAAGEILMQTKPKKVCDSCAIPAADISEEEALMQAELLGFYPAKQVITPQNAYIINSMLRDVVKFGTGRQALSLNRGDLAGKTGTTNDQLDAWFNGFNPKLVAISWVGFDNPSTLGRYETGGRAALPMWIDFMRVALEDIPEQSFQQPVDMVTVRIDPETGLQAQPDDTDAIYEIFRKENVPAMRGGSSTSAEEQDDSLIELF</sequence>
<dbReference type="PANTHER" id="PTHR32282">
    <property type="entry name" value="BINDING PROTEIN TRANSPEPTIDASE, PUTATIVE-RELATED"/>
    <property type="match status" value="1"/>
</dbReference>
<dbReference type="GO" id="GO:0071555">
    <property type="term" value="P:cell wall organization"/>
    <property type="evidence" value="ECO:0007669"/>
    <property type="project" value="UniProtKB-KW"/>
</dbReference>
<dbReference type="InterPro" id="IPR023346">
    <property type="entry name" value="Lysozyme-like_dom_sf"/>
</dbReference>
<dbReference type="Pfam" id="PF00905">
    <property type="entry name" value="Transpeptidase"/>
    <property type="match status" value="1"/>
</dbReference>
<evidence type="ECO:0000256" key="28">
    <source>
        <dbReference type="SAM" id="Phobius"/>
    </source>
</evidence>
<comment type="subcellular location">
    <subcellularLocation>
        <location evidence="2">Cell inner membrane</location>
        <topology evidence="2">Single-pass type II membrane protein</topology>
    </subcellularLocation>
</comment>
<feature type="domain" description="Penicillin-binding protein OB-like" evidence="31">
    <location>
        <begin position="313"/>
        <end position="421"/>
    </location>
</feature>
<evidence type="ECO:0000256" key="19">
    <source>
        <dbReference type="ARBA" id="ARBA00022989"/>
    </source>
</evidence>
<keyword evidence="11" id="KW-0645">Protease</keyword>
<evidence type="ECO:0000313" key="33">
    <source>
        <dbReference type="Proteomes" id="UP000009144"/>
    </source>
</evidence>
<evidence type="ECO:0000256" key="20">
    <source>
        <dbReference type="ARBA" id="ARBA00023136"/>
    </source>
</evidence>
<comment type="similarity">
    <text evidence="5">In the N-terminal section; belongs to the glycosyltransferase 51 family.</text>
</comment>
<keyword evidence="21" id="KW-0046">Antibiotic resistance</keyword>
<evidence type="ECO:0000256" key="6">
    <source>
        <dbReference type="ARBA" id="ARBA00012448"/>
    </source>
</evidence>
<evidence type="ECO:0000256" key="25">
    <source>
        <dbReference type="ARBA" id="ARBA00044770"/>
    </source>
</evidence>
<dbReference type="Pfam" id="PF00912">
    <property type="entry name" value="Transgly"/>
    <property type="match status" value="1"/>
</dbReference>
<dbReference type="HOGENOM" id="CLU_006354_2_4_6"/>
<evidence type="ECO:0000256" key="1">
    <source>
        <dbReference type="ARBA" id="ARBA00002624"/>
    </source>
</evidence>
<keyword evidence="12 32" id="KW-0328">Glycosyltransferase</keyword>
<dbReference type="InterPro" id="IPR001264">
    <property type="entry name" value="Glyco_trans_51"/>
</dbReference>
<evidence type="ECO:0000256" key="24">
    <source>
        <dbReference type="ARBA" id="ARBA00034000"/>
    </source>
</evidence>
<keyword evidence="33" id="KW-1185">Reference proteome</keyword>
<dbReference type="eggNOG" id="COG5009">
    <property type="taxonomic scope" value="Bacteria"/>
</dbReference>
<dbReference type="GO" id="GO:0008955">
    <property type="term" value="F:peptidoglycan glycosyltransferase activity"/>
    <property type="evidence" value="ECO:0007669"/>
    <property type="project" value="UniProtKB-EC"/>
</dbReference>
<dbReference type="Gene3D" id="3.40.710.10">
    <property type="entry name" value="DD-peptidase/beta-lactamase superfamily"/>
    <property type="match status" value="2"/>
</dbReference>
<dbReference type="InterPro" id="IPR050396">
    <property type="entry name" value="Glycosyltr_51/Transpeptidase"/>
</dbReference>
<dbReference type="Gene3D" id="1.10.3810.10">
    <property type="entry name" value="Biosynthetic peptidoglycan transglycosylase-like"/>
    <property type="match status" value="1"/>
</dbReference>
<reference evidence="32 33" key="1">
    <citation type="journal article" date="2012" name="J. Bacteriol.">
        <title>Complete genome sequences of Methylophaga sp. strain JAM1 and Methylophaga sp. strain JAM7.</title>
        <authorList>
            <person name="Villeneuve C."/>
            <person name="Martineau C."/>
            <person name="Mauffrey F."/>
            <person name="Villemur R."/>
        </authorList>
    </citation>
    <scope>NUCLEOTIDE SEQUENCE [LARGE SCALE GENOMIC DNA]</scope>
    <source>
        <strain evidence="32 33">JAM1</strain>
    </source>
</reference>
<dbReference type="GO" id="GO:0009252">
    <property type="term" value="P:peptidoglycan biosynthetic process"/>
    <property type="evidence" value="ECO:0007669"/>
    <property type="project" value="UniProtKB-UniPathway"/>
</dbReference>
<evidence type="ECO:0000256" key="21">
    <source>
        <dbReference type="ARBA" id="ARBA00023251"/>
    </source>
</evidence>
<dbReference type="FunFam" id="1.10.3810.10:FF:000003">
    <property type="entry name" value="Penicillin-binding protein 1a"/>
    <property type="match status" value="1"/>
</dbReference>
<dbReference type="EMBL" id="CP003390">
    <property type="protein sequence ID" value="AFI82925.1"/>
    <property type="molecule type" value="Genomic_DNA"/>
</dbReference>
<comment type="similarity">
    <text evidence="4">In the C-terminal section; belongs to the transpeptidase family.</text>
</comment>
<keyword evidence="22" id="KW-0511">Multifunctional enzyme</keyword>
<feature type="domain" description="Penicillin-binding protein transpeptidase" evidence="29">
    <location>
        <begin position="424"/>
        <end position="681"/>
    </location>
</feature>
<keyword evidence="10" id="KW-0121">Carboxypeptidase</keyword>
<keyword evidence="23" id="KW-0961">Cell wall biogenesis/degradation</keyword>
<evidence type="ECO:0000256" key="27">
    <source>
        <dbReference type="ARBA" id="ARBA00060592"/>
    </source>
</evidence>
<comment type="pathway">
    <text evidence="27">Glycan biosynthesis.</text>
</comment>
<dbReference type="GO" id="GO:0006508">
    <property type="term" value="P:proteolysis"/>
    <property type="evidence" value="ECO:0007669"/>
    <property type="project" value="UniProtKB-KW"/>
</dbReference>
<comment type="function">
    <text evidence="1">Cell wall formation. Synthesis of cross-linked peptidoglycan from the lipid intermediates. The enzyme has a penicillin-insensitive transglycosylase N-terminal domain (formation of linear glycan strands) and a penicillin-sensitive transpeptidase C-terminal domain (cross-linking of the peptide subunits).</text>
</comment>
<evidence type="ECO:0000256" key="17">
    <source>
        <dbReference type="ARBA" id="ARBA00022968"/>
    </source>
</evidence>
<evidence type="ECO:0000256" key="11">
    <source>
        <dbReference type="ARBA" id="ARBA00022670"/>
    </source>
</evidence>
<comment type="catalytic activity">
    <reaction evidence="26">
        <text>[GlcNAc-(1-&gt;4)-Mur2Ac(oyl-L-Ala-gamma-D-Glu-L-Lys-D-Ala-D-Ala)](n)-di-trans,octa-cis-undecaprenyl diphosphate + beta-D-GlcNAc-(1-&gt;4)-Mur2Ac(oyl-L-Ala-gamma-D-Glu-L-Lys-D-Ala-D-Ala)-di-trans,octa-cis-undecaprenyl diphosphate = [GlcNAc-(1-&gt;4)-Mur2Ac(oyl-L-Ala-gamma-D-Glu-L-Lys-D-Ala-D-Ala)](n+1)-di-trans,octa-cis-undecaprenyl diphosphate + di-trans,octa-cis-undecaprenyl diphosphate + H(+)</text>
        <dbReference type="Rhea" id="RHEA:23708"/>
        <dbReference type="Rhea" id="RHEA-COMP:9602"/>
        <dbReference type="Rhea" id="RHEA-COMP:9603"/>
        <dbReference type="ChEBI" id="CHEBI:15378"/>
        <dbReference type="ChEBI" id="CHEBI:58405"/>
        <dbReference type="ChEBI" id="CHEBI:60033"/>
        <dbReference type="ChEBI" id="CHEBI:78435"/>
        <dbReference type="EC" id="2.4.99.28"/>
    </reaction>
</comment>
<accession>I1XEV6</accession>
<keyword evidence="17" id="KW-0735">Signal-anchor</keyword>
<organism evidence="32 33">
    <name type="scientific">Methylophaga nitratireducenticrescens</name>
    <dbReference type="NCBI Taxonomy" id="754476"/>
    <lineage>
        <taxon>Bacteria</taxon>
        <taxon>Pseudomonadati</taxon>
        <taxon>Pseudomonadota</taxon>
        <taxon>Gammaproteobacteria</taxon>
        <taxon>Thiotrichales</taxon>
        <taxon>Piscirickettsiaceae</taxon>
        <taxon>Methylophaga</taxon>
    </lineage>
</organism>
<dbReference type="STRING" id="754476.Q7A_64"/>
<proteinExistence type="inferred from homology"/>
<dbReference type="UniPathway" id="UPA00219"/>
<evidence type="ECO:0000256" key="15">
    <source>
        <dbReference type="ARBA" id="ARBA00022801"/>
    </source>
</evidence>
<keyword evidence="16" id="KW-0133">Cell shape</keyword>
<dbReference type="Proteomes" id="UP000009144">
    <property type="component" value="Chromosome"/>
</dbReference>
<dbReference type="Pfam" id="PF17092">
    <property type="entry name" value="PCB_OB"/>
    <property type="match status" value="1"/>
</dbReference>
<evidence type="ECO:0000256" key="3">
    <source>
        <dbReference type="ARBA" id="ARBA00004752"/>
    </source>
</evidence>
<keyword evidence="9" id="KW-0997">Cell inner membrane</keyword>
<dbReference type="NCBIfam" id="TIGR02074">
    <property type="entry name" value="PBP_1a_fam"/>
    <property type="match status" value="1"/>
</dbReference>
<evidence type="ECO:0000259" key="31">
    <source>
        <dbReference type="Pfam" id="PF17092"/>
    </source>
</evidence>
<evidence type="ECO:0000256" key="22">
    <source>
        <dbReference type="ARBA" id="ARBA00023268"/>
    </source>
</evidence>
<comment type="pathway">
    <text evidence="3">Cell wall biogenesis; peptidoglycan biosynthesis.</text>
</comment>
<evidence type="ECO:0000256" key="12">
    <source>
        <dbReference type="ARBA" id="ARBA00022676"/>
    </source>
</evidence>
<evidence type="ECO:0000256" key="9">
    <source>
        <dbReference type="ARBA" id="ARBA00022519"/>
    </source>
</evidence>
<comment type="catalytic activity">
    <reaction evidence="24">
        <text>Preferential cleavage: (Ac)2-L-Lys-D-Ala-|-D-Ala. Also transpeptidation of peptidyl-alanyl moieties that are N-acyl substituents of D-alanine.</text>
        <dbReference type="EC" id="3.4.16.4"/>
    </reaction>
</comment>
<dbReference type="InterPro" id="IPR036950">
    <property type="entry name" value="PBP_transglycosylase"/>
</dbReference>
<dbReference type="EC" id="2.4.99.28" evidence="25"/>
<evidence type="ECO:0000313" key="32">
    <source>
        <dbReference type="EMBL" id="AFI82925.1"/>
    </source>
</evidence>